<comment type="caution">
    <text evidence="1">The sequence shown here is derived from an EMBL/GenBank/DDBJ whole genome shotgun (WGS) entry which is preliminary data.</text>
</comment>
<dbReference type="EMBL" id="PDEA01000001">
    <property type="protein sequence ID" value="PEH90332.1"/>
    <property type="molecule type" value="Genomic_DNA"/>
</dbReference>
<evidence type="ECO:0000313" key="2">
    <source>
        <dbReference type="Proteomes" id="UP000220246"/>
    </source>
</evidence>
<dbReference type="AlphaFoldDB" id="A0A2A7UYG3"/>
<evidence type="ECO:0000313" key="1">
    <source>
        <dbReference type="EMBL" id="PEH90332.1"/>
    </source>
</evidence>
<reference evidence="2" key="1">
    <citation type="submission" date="2017-09" db="EMBL/GenBank/DDBJ databases">
        <title>FDA dAtabase for Regulatory Grade micrObial Sequences (FDA-ARGOS): Supporting development and validation of Infectious Disease Dx tests.</title>
        <authorList>
            <person name="Minogue T."/>
            <person name="Wolcott M."/>
            <person name="Wasieloski L."/>
            <person name="Aguilar W."/>
            <person name="Moore D."/>
            <person name="Tallon L."/>
            <person name="Sadzewicz L."/>
            <person name="Ott S."/>
            <person name="Zhao X."/>
            <person name="Nagaraj S."/>
            <person name="Vavikolanu K."/>
            <person name="Aluvathingal J."/>
            <person name="Nadendla S."/>
            <person name="Sichtig H."/>
        </authorList>
    </citation>
    <scope>NUCLEOTIDE SEQUENCE [LARGE SCALE GENOMIC DNA]</scope>
    <source>
        <strain evidence="2">FDAARGOS_394</strain>
    </source>
</reference>
<keyword evidence="2" id="KW-1185">Reference proteome</keyword>
<organism evidence="1 2">
    <name type="scientific">Comamonas terrigena</name>
    <dbReference type="NCBI Taxonomy" id="32013"/>
    <lineage>
        <taxon>Bacteria</taxon>
        <taxon>Pseudomonadati</taxon>
        <taxon>Pseudomonadota</taxon>
        <taxon>Betaproteobacteria</taxon>
        <taxon>Burkholderiales</taxon>
        <taxon>Comamonadaceae</taxon>
        <taxon>Comamonas</taxon>
    </lineage>
</organism>
<accession>A0A2A7UYG3</accession>
<dbReference type="Proteomes" id="UP000220246">
    <property type="component" value="Unassembled WGS sequence"/>
</dbReference>
<dbReference type="RefSeq" id="WP_066536357.1">
    <property type="nucleotide sequence ID" value="NZ_PDEA01000001.1"/>
</dbReference>
<protein>
    <submittedName>
        <fullName evidence="1">Uncharacterized protein</fullName>
    </submittedName>
</protein>
<gene>
    <name evidence="1" type="ORF">CRM82_18590</name>
</gene>
<sequence>MDTDQLLHSFLEASPCTPALGDSTARKIFFAALGQLSGGAIRVAPRDPAALHILKQLQTHYADRLLLHEVYSFGLAADRFKDESKRHWRTTGHLLTLDGTPILAVHCHEDGEAAVQVLHQPAVAALCKVVTDSLHAMLTRHIAQQNPGFNALAFFSDYRRVMPHGGGFFQLHAPRELDDFSSVTDRYRMYLLGKEGMPTRLSRFLGWSADSGTQARFASEAGEVEVNARDVLFYVGVQEDRPRLLKLAERAARPTSWALRQRIHYVPFDASPYSVVLEQAFHGHLRLEAVWAYFVKKADAVAFCAHFQGPQMGPLDAVDPATLAALGVTRLEGAALGKLDGQALAPAPQPLVWGKA</sequence>
<proteinExistence type="predicted"/>
<dbReference type="GeneID" id="80802639"/>
<name>A0A2A7UYG3_COMTR</name>